<keyword evidence="11" id="KW-1185">Reference proteome</keyword>
<dbReference type="Proteomes" id="UP001283361">
    <property type="component" value="Unassembled WGS sequence"/>
</dbReference>
<feature type="compositionally biased region" description="Basic and acidic residues" evidence="7">
    <location>
        <begin position="195"/>
        <end position="207"/>
    </location>
</feature>
<feature type="compositionally biased region" description="Low complexity" evidence="7">
    <location>
        <begin position="374"/>
        <end position="394"/>
    </location>
</feature>
<organism evidence="10 11">
    <name type="scientific">Elysia crispata</name>
    <name type="common">lettuce slug</name>
    <dbReference type="NCBI Taxonomy" id="231223"/>
    <lineage>
        <taxon>Eukaryota</taxon>
        <taxon>Metazoa</taxon>
        <taxon>Spiralia</taxon>
        <taxon>Lophotrochozoa</taxon>
        <taxon>Mollusca</taxon>
        <taxon>Gastropoda</taxon>
        <taxon>Heterobranchia</taxon>
        <taxon>Euthyneura</taxon>
        <taxon>Panpulmonata</taxon>
        <taxon>Sacoglossa</taxon>
        <taxon>Placobranchoidea</taxon>
        <taxon>Plakobranchidae</taxon>
        <taxon>Elysia</taxon>
    </lineage>
</organism>
<feature type="region of interest" description="Disordered" evidence="7">
    <location>
        <begin position="1"/>
        <end position="40"/>
    </location>
</feature>
<evidence type="ECO:0000256" key="3">
    <source>
        <dbReference type="ARBA" id="ARBA00022896"/>
    </source>
</evidence>
<feature type="compositionally biased region" description="Polar residues" evidence="7">
    <location>
        <begin position="23"/>
        <end position="33"/>
    </location>
</feature>
<evidence type="ECO:0000313" key="10">
    <source>
        <dbReference type="EMBL" id="KAK3760173.1"/>
    </source>
</evidence>
<feature type="compositionally biased region" description="Polar residues" evidence="7">
    <location>
        <begin position="213"/>
        <end position="223"/>
    </location>
</feature>
<feature type="compositionally biased region" description="Basic and acidic residues" evidence="7">
    <location>
        <begin position="7"/>
        <end position="19"/>
    </location>
</feature>
<dbReference type="GO" id="GO:0005783">
    <property type="term" value="C:endoplasmic reticulum"/>
    <property type="evidence" value="ECO:0007669"/>
    <property type="project" value="TreeGrafter"/>
</dbReference>
<feature type="compositionally biased region" description="Polar residues" evidence="7">
    <location>
        <begin position="158"/>
        <end position="170"/>
    </location>
</feature>
<keyword evidence="6" id="KW-0408">Iron</keyword>
<dbReference type="AlphaFoldDB" id="A0AAE0YZV8"/>
<keyword evidence="3" id="KW-0847">Vitamin C</keyword>
<dbReference type="PROSITE" id="PS51471">
    <property type="entry name" value="FE2OG_OXY"/>
    <property type="match status" value="1"/>
</dbReference>
<evidence type="ECO:0000256" key="1">
    <source>
        <dbReference type="ARBA" id="ARBA00001961"/>
    </source>
</evidence>
<dbReference type="SMART" id="SM00702">
    <property type="entry name" value="P4Hc"/>
    <property type="match status" value="1"/>
</dbReference>
<evidence type="ECO:0000313" key="11">
    <source>
        <dbReference type="Proteomes" id="UP001283361"/>
    </source>
</evidence>
<dbReference type="PANTHER" id="PTHR10869:SF180">
    <property type="entry name" value="FE2OG DIOXYGENASE DOMAIN-CONTAINING PROTEIN"/>
    <property type="match status" value="1"/>
</dbReference>
<gene>
    <name evidence="10" type="ORF">RRG08_005322</name>
</gene>
<evidence type="ECO:0000256" key="2">
    <source>
        <dbReference type="ARBA" id="ARBA00022723"/>
    </source>
</evidence>
<keyword evidence="8" id="KW-0812">Transmembrane</keyword>
<keyword evidence="4" id="KW-0223">Dioxygenase</keyword>
<dbReference type="GO" id="GO:0005506">
    <property type="term" value="F:iron ion binding"/>
    <property type="evidence" value="ECO:0007669"/>
    <property type="project" value="InterPro"/>
</dbReference>
<feature type="region of interest" description="Disordered" evidence="7">
    <location>
        <begin position="310"/>
        <end position="396"/>
    </location>
</feature>
<comment type="cofactor">
    <cofactor evidence="1">
        <name>L-ascorbate</name>
        <dbReference type="ChEBI" id="CHEBI:38290"/>
    </cofactor>
</comment>
<feature type="compositionally biased region" description="Basic and acidic residues" evidence="7">
    <location>
        <begin position="240"/>
        <end position="255"/>
    </location>
</feature>
<comment type="caution">
    <text evidence="10">The sequence shown here is derived from an EMBL/GenBank/DDBJ whole genome shotgun (WGS) entry which is preliminary data.</text>
</comment>
<accession>A0AAE0YZV8</accession>
<dbReference type="Pfam" id="PF13640">
    <property type="entry name" value="2OG-FeII_Oxy_3"/>
    <property type="match status" value="1"/>
</dbReference>
<keyword evidence="8" id="KW-0472">Membrane</keyword>
<sequence length="705" mass="79653">MARKRTPTKDANNHNREGKANSLEPTTKPSSSKDNVKQQPKPWLKTSHLTLVTIFITFITGLVCYSVYPELTSLTSIKRKPMPSLRKIVDSNQNNDILQRDISQEGLRNVFQPDKVSEIVSIFGQAPNLYRASDEDVAKLRAKFLELKTRKEEEGESDNSSQDVKNSNTVDLEPKRHKSLQSISESLKSSQIKGDIPEHDSGVDKLNHGLNRPKSNSESVETPSSKDSESLSDNSLSKNQDIDIRPHTVDSKGTKNMEVLKSTSAEKKIINSQENAPQRKGESKKKGPIILSAENPHMSLDFNDIQSESATQKELKHPNKEKLDTKQIKKKEIKSSTSRKNSEEVLTNQKMKGLKLSETTKENAEKKTDEQRNSVKQKQSSKGSSKSHVGSGPSETEFTASFQRTFVPKKTFYGGRRIAPVELLNQKPSNSSVKVYLFDDFLSQQECEGLMRVHNHHIKANTKPPILCFDSLNTLRKHIRDAGKRVKVTSQIFTEGTSCVNESFSLQLQSWLNSNWSYSTAFYPGESKFSTNVAGRLQQAMGLKPENGGKFQITSYPLGKAYKTHTDCTLGGVDKRDRVVSVLMYLNDAEDGGETRFPDLGIWVKPRRGRAIVWNNMSPSGGCEPHSRHTASIVKKGKKYILIRWYYYQSFLGLGQRPTPPYLPERDEHQAKVSCDDYDNGSCRWYDEWTYEHLLEYPNNKLNIS</sequence>
<evidence type="ECO:0000256" key="6">
    <source>
        <dbReference type="ARBA" id="ARBA00023004"/>
    </source>
</evidence>
<keyword evidence="2" id="KW-0479">Metal-binding</keyword>
<evidence type="ECO:0000256" key="7">
    <source>
        <dbReference type="SAM" id="MobiDB-lite"/>
    </source>
</evidence>
<feature type="domain" description="Fe2OG dioxygenase" evidence="9">
    <location>
        <begin position="545"/>
        <end position="648"/>
    </location>
</feature>
<dbReference type="InterPro" id="IPR045054">
    <property type="entry name" value="P4HA-like"/>
</dbReference>
<evidence type="ECO:0000256" key="5">
    <source>
        <dbReference type="ARBA" id="ARBA00023002"/>
    </source>
</evidence>
<dbReference type="GO" id="GO:0004656">
    <property type="term" value="F:procollagen-proline 4-dioxygenase activity"/>
    <property type="evidence" value="ECO:0007669"/>
    <property type="project" value="TreeGrafter"/>
</dbReference>
<keyword evidence="8" id="KW-1133">Transmembrane helix</keyword>
<dbReference type="InterPro" id="IPR044862">
    <property type="entry name" value="Pro_4_hyd_alph_FE2OG_OXY"/>
</dbReference>
<dbReference type="Gene3D" id="2.60.120.620">
    <property type="entry name" value="q2cbj1_9rhob like domain"/>
    <property type="match status" value="1"/>
</dbReference>
<protein>
    <recommendedName>
        <fullName evidence="9">Fe2OG dioxygenase domain-containing protein</fullName>
    </recommendedName>
</protein>
<dbReference type="InterPro" id="IPR006620">
    <property type="entry name" value="Pro_4_hyd_alph"/>
</dbReference>
<evidence type="ECO:0000256" key="4">
    <source>
        <dbReference type="ARBA" id="ARBA00022964"/>
    </source>
</evidence>
<name>A0AAE0YZV8_9GAST</name>
<dbReference type="FunFam" id="2.60.120.620:FF:000054">
    <property type="entry name" value="Prolyl 4-hydroxylase subunit alpha-1"/>
    <property type="match status" value="1"/>
</dbReference>
<dbReference type="GO" id="GO:0031418">
    <property type="term" value="F:L-ascorbic acid binding"/>
    <property type="evidence" value="ECO:0007669"/>
    <property type="project" value="UniProtKB-KW"/>
</dbReference>
<evidence type="ECO:0000259" key="9">
    <source>
        <dbReference type="PROSITE" id="PS51471"/>
    </source>
</evidence>
<feature type="region of interest" description="Disordered" evidence="7">
    <location>
        <begin position="150"/>
        <end position="288"/>
    </location>
</feature>
<dbReference type="InterPro" id="IPR005123">
    <property type="entry name" value="Oxoglu/Fe-dep_dioxygenase_dom"/>
</dbReference>
<feature type="compositionally biased region" description="Basic and acidic residues" evidence="7">
    <location>
        <begin position="358"/>
        <end position="373"/>
    </location>
</feature>
<proteinExistence type="predicted"/>
<feature type="compositionally biased region" description="Basic and acidic residues" evidence="7">
    <location>
        <begin position="311"/>
        <end position="327"/>
    </location>
</feature>
<feature type="compositionally biased region" description="Polar residues" evidence="7">
    <location>
        <begin position="335"/>
        <end position="350"/>
    </location>
</feature>
<keyword evidence="5" id="KW-0560">Oxidoreductase</keyword>
<reference evidence="10" key="1">
    <citation type="journal article" date="2023" name="G3 (Bethesda)">
        <title>A reference genome for the long-term kleptoplast-retaining sea slug Elysia crispata morphotype clarki.</title>
        <authorList>
            <person name="Eastman K.E."/>
            <person name="Pendleton A.L."/>
            <person name="Shaikh M.A."/>
            <person name="Suttiyut T."/>
            <person name="Ogas R."/>
            <person name="Tomko P."/>
            <person name="Gavelis G."/>
            <person name="Widhalm J.R."/>
            <person name="Wisecaver J.H."/>
        </authorList>
    </citation>
    <scope>NUCLEOTIDE SEQUENCE</scope>
    <source>
        <strain evidence="10">ECLA1</strain>
    </source>
</reference>
<dbReference type="PANTHER" id="PTHR10869">
    <property type="entry name" value="PROLYL 4-HYDROXYLASE ALPHA SUBUNIT"/>
    <property type="match status" value="1"/>
</dbReference>
<dbReference type="EMBL" id="JAWDGP010005043">
    <property type="protein sequence ID" value="KAK3760173.1"/>
    <property type="molecule type" value="Genomic_DNA"/>
</dbReference>
<feature type="compositionally biased region" description="Low complexity" evidence="7">
    <location>
        <begin position="180"/>
        <end position="192"/>
    </location>
</feature>
<evidence type="ECO:0000256" key="8">
    <source>
        <dbReference type="SAM" id="Phobius"/>
    </source>
</evidence>
<feature type="transmembrane region" description="Helical" evidence="8">
    <location>
        <begin position="49"/>
        <end position="68"/>
    </location>
</feature>